<protein>
    <submittedName>
        <fullName evidence="1">Uncharacterized protein</fullName>
    </submittedName>
</protein>
<name>A0A9D2P452_9FIRM</name>
<reference evidence="1" key="1">
    <citation type="journal article" date="2021" name="PeerJ">
        <title>Extensive microbial diversity within the chicken gut microbiome revealed by metagenomics and culture.</title>
        <authorList>
            <person name="Gilroy R."/>
            <person name="Ravi A."/>
            <person name="Getino M."/>
            <person name="Pursley I."/>
            <person name="Horton D.L."/>
            <person name="Alikhan N.F."/>
            <person name="Baker D."/>
            <person name="Gharbi K."/>
            <person name="Hall N."/>
            <person name="Watson M."/>
            <person name="Adriaenssens E.M."/>
            <person name="Foster-Nyarko E."/>
            <person name="Jarju S."/>
            <person name="Secka A."/>
            <person name="Antonio M."/>
            <person name="Oren A."/>
            <person name="Chaudhuri R.R."/>
            <person name="La Ragione R."/>
            <person name="Hildebrand F."/>
            <person name="Pallen M.J."/>
        </authorList>
    </citation>
    <scope>NUCLEOTIDE SEQUENCE</scope>
    <source>
        <strain evidence="1">CHK165-2605</strain>
    </source>
</reference>
<sequence>MEKAKYVIDPKAALPGRIYQKDKPWSCAYCYWWGKAGCTKSECWYLEPAKQEKPKSDVSKNCKDCPYGKHLPCIGYCIAEIYRELKSTGRKVVDCRMK</sequence>
<proteinExistence type="predicted"/>
<organism evidence="1 2">
    <name type="scientific">Candidatus Mediterraneibacter gallistercoris</name>
    <dbReference type="NCBI Taxonomy" id="2838671"/>
    <lineage>
        <taxon>Bacteria</taxon>
        <taxon>Bacillati</taxon>
        <taxon>Bacillota</taxon>
        <taxon>Clostridia</taxon>
        <taxon>Lachnospirales</taxon>
        <taxon>Lachnospiraceae</taxon>
        <taxon>Mediterraneibacter</taxon>
    </lineage>
</organism>
<dbReference type="Proteomes" id="UP000823895">
    <property type="component" value="Unassembled WGS sequence"/>
</dbReference>
<accession>A0A9D2P452</accession>
<evidence type="ECO:0000313" key="2">
    <source>
        <dbReference type="Proteomes" id="UP000823895"/>
    </source>
</evidence>
<dbReference type="EMBL" id="DWWI01000053">
    <property type="protein sequence ID" value="HJC42515.1"/>
    <property type="molecule type" value="Genomic_DNA"/>
</dbReference>
<reference evidence="1" key="2">
    <citation type="submission" date="2021-04" db="EMBL/GenBank/DDBJ databases">
        <authorList>
            <person name="Gilroy R."/>
        </authorList>
    </citation>
    <scope>NUCLEOTIDE SEQUENCE</scope>
    <source>
        <strain evidence="1">CHK165-2605</strain>
    </source>
</reference>
<comment type="caution">
    <text evidence="1">The sequence shown here is derived from an EMBL/GenBank/DDBJ whole genome shotgun (WGS) entry which is preliminary data.</text>
</comment>
<dbReference type="AlphaFoldDB" id="A0A9D2P452"/>
<gene>
    <name evidence="1" type="ORF">H9756_02375</name>
</gene>
<evidence type="ECO:0000313" key="1">
    <source>
        <dbReference type="EMBL" id="HJC42515.1"/>
    </source>
</evidence>